<dbReference type="EMBL" id="MU273537">
    <property type="protein sequence ID" value="KAI0032741.1"/>
    <property type="molecule type" value="Genomic_DNA"/>
</dbReference>
<keyword evidence="2" id="KW-1185">Reference proteome</keyword>
<gene>
    <name evidence="1" type="ORF">K488DRAFT_78307</name>
</gene>
<reference evidence="1" key="2">
    <citation type="journal article" date="2022" name="New Phytol.">
        <title>Evolutionary transition to the ectomycorrhizal habit in the genomes of a hyperdiverse lineage of mushroom-forming fungi.</title>
        <authorList>
            <person name="Looney B."/>
            <person name="Miyauchi S."/>
            <person name="Morin E."/>
            <person name="Drula E."/>
            <person name="Courty P.E."/>
            <person name="Kohler A."/>
            <person name="Kuo A."/>
            <person name="LaButti K."/>
            <person name="Pangilinan J."/>
            <person name="Lipzen A."/>
            <person name="Riley R."/>
            <person name="Andreopoulos W."/>
            <person name="He G."/>
            <person name="Johnson J."/>
            <person name="Nolan M."/>
            <person name="Tritt A."/>
            <person name="Barry K.W."/>
            <person name="Grigoriev I.V."/>
            <person name="Nagy L.G."/>
            <person name="Hibbett D."/>
            <person name="Henrissat B."/>
            <person name="Matheny P.B."/>
            <person name="Labbe J."/>
            <person name="Martin F.M."/>
        </authorList>
    </citation>
    <scope>NUCLEOTIDE SEQUENCE</scope>
    <source>
        <strain evidence="1">EC-137</strain>
    </source>
</reference>
<sequence>MFPPMDRLRATGKSLEDLEENRRVVPAWRNRATLLGVFSEIILDIFGSSLVATFYSLHSLFNTVQIFALILDTIVPFSSNSSIESWRQLFMGTIPNVIALNFGSSLTTNVVLLVFFSLLSGILLFFFSRETSTCAKLARSEGFQGPKRTGGWGLIVTTFLLTIIYLPLSTVAVHVMTWSDDLWVVPNPYTNATTSPPVVASLGPAAEYRDPLDFCWTTTMRKDQVNFAPVIVILAIALFFSLSVWFPITLNRAINRAAPKVNPYTSLGKIRTGIDLDLDYQRVLDRDLNPLSFIYHSFRRGWATYESIYLLAKLSALLIIAVIDPNNCLFRTLPSQTVMLIRQCTLLAGTVVFFTMQCLFTPFLDPLGNASEWMSRFNYVLTSIISLLVVLGIPGKDIIGGPVLYVVYIVTYGFTVYFTVIDWSWVQNLVKRIDIFSPRIDLTPSSPHLRRRIWQESVSTLILTDTDCRIPREQAMRFIKGSDLEYPPYLLEFLGSPGERHVENLEILREIGSYAYSRASSLASGPDFEWFRGLVREIQESYVGPDSYWHDPAATVVPGRTRFFGNAWLLPFPPTLVIKYDDGGQAVLRDLADLQLYVTQNSGSDVRRRREIRLALRALDGQEVFWPHRHVQNSYSRWWCCGSRYQAKSVISYQVGRLSIKRKGYALWDGMKIGSGFDITIKYARGVVCSSSIFGLNDHYDLTEHLARFFSLNRQTIAQRLPEITTKLKEYRIHFAREFRDKASVLSYAFLTQVYDRPRHPIDLVKDVLKTEKDLRVRQLLAGSDRVFEITYDRLSAVSMSEVAVWWYIFWDDFWRRNHDAIKALRLHSTEFDPHYPSSIAYTPLPRAALEAFLTQRGLLNARSDFIHSGLLNKIYIRLYDIVYHGSRKGEIFHLGEGASEVDLEEIDLETQANPSTMGTGNGTDHDDTEIRQRPYFRWEGILNDPFTTRSSRHRHGWLSKLGPWLGITPQWRAGVPSPGVALDVKLEGERYVLI</sequence>
<dbReference type="Proteomes" id="UP000814128">
    <property type="component" value="Unassembled WGS sequence"/>
</dbReference>
<comment type="caution">
    <text evidence="1">The sequence shown here is derived from an EMBL/GenBank/DDBJ whole genome shotgun (WGS) entry which is preliminary data.</text>
</comment>
<evidence type="ECO:0000313" key="1">
    <source>
        <dbReference type="EMBL" id="KAI0032741.1"/>
    </source>
</evidence>
<accession>A0ACB8QLN9</accession>
<protein>
    <submittedName>
        <fullName evidence="1">Uncharacterized protein</fullName>
    </submittedName>
</protein>
<evidence type="ECO:0000313" key="2">
    <source>
        <dbReference type="Proteomes" id="UP000814128"/>
    </source>
</evidence>
<proteinExistence type="predicted"/>
<organism evidence="1 2">
    <name type="scientific">Vararia minispora EC-137</name>
    <dbReference type="NCBI Taxonomy" id="1314806"/>
    <lineage>
        <taxon>Eukaryota</taxon>
        <taxon>Fungi</taxon>
        <taxon>Dikarya</taxon>
        <taxon>Basidiomycota</taxon>
        <taxon>Agaricomycotina</taxon>
        <taxon>Agaricomycetes</taxon>
        <taxon>Russulales</taxon>
        <taxon>Lachnocladiaceae</taxon>
        <taxon>Vararia</taxon>
    </lineage>
</organism>
<reference evidence="1" key="1">
    <citation type="submission" date="2021-02" db="EMBL/GenBank/DDBJ databases">
        <authorList>
            <consortium name="DOE Joint Genome Institute"/>
            <person name="Ahrendt S."/>
            <person name="Looney B.P."/>
            <person name="Miyauchi S."/>
            <person name="Morin E."/>
            <person name="Drula E."/>
            <person name="Courty P.E."/>
            <person name="Chicoki N."/>
            <person name="Fauchery L."/>
            <person name="Kohler A."/>
            <person name="Kuo A."/>
            <person name="Labutti K."/>
            <person name="Pangilinan J."/>
            <person name="Lipzen A."/>
            <person name="Riley R."/>
            <person name="Andreopoulos W."/>
            <person name="He G."/>
            <person name="Johnson J."/>
            <person name="Barry K.W."/>
            <person name="Grigoriev I.V."/>
            <person name="Nagy L."/>
            <person name="Hibbett D."/>
            <person name="Henrissat B."/>
            <person name="Matheny P.B."/>
            <person name="Labbe J."/>
            <person name="Martin F."/>
        </authorList>
    </citation>
    <scope>NUCLEOTIDE SEQUENCE</scope>
    <source>
        <strain evidence="1">EC-137</strain>
    </source>
</reference>
<name>A0ACB8QLN9_9AGAM</name>